<evidence type="ECO:0000256" key="12">
    <source>
        <dbReference type="ARBA" id="ARBA00023247"/>
    </source>
</evidence>
<evidence type="ECO:0000256" key="4">
    <source>
        <dbReference type="ARBA" id="ARBA00022581"/>
    </source>
</evidence>
<keyword evidence="10 14" id="KW-0143">Chaperone</keyword>
<evidence type="ECO:0000256" key="13">
    <source>
        <dbReference type="ARBA" id="ARBA00023325"/>
    </source>
</evidence>
<sequence length="710" mass="81203">MAEEQILQSIEGQEMKMNNSEQPNDSHTSDSDETCEFHTPNTDVSFDLSKDDISSTYITEDCLIKHIQRQSLILSKAITDIPISVAELSYFYELNLFSKNIPRKLENGTCEPNPNINFYPCFIVPEVLATYHIFFQNYKIPLSCKANRSKADDILMLKKDDTLPTYLTLEEVPKIFEGLGREEVIAPKALEEQNSALIELKGDNPRLAVVKRTITVTHFAYPALNLPPKVMNTVMETLLMKTVHPQQKDGEDIEVMAVSNEQLAKWLCLSTTDTQKIEEKRKTMMSSILVSVALECMHQFFTDVQVFRKIEENLHYMFRHGYVKQACEISQVELTNIISYMGILHENRLGQSVLHNTLKGEARRDYIRDTIYLYLVYTWQTAMGVWQQCLETENLKFLEKMLEREKKNLWTHFNESTTTVCLAKMIFPEKLCSTLKNGLPDFTSQSMIQNFRNFILERSGILPCISNSFPTDFIPLFYKECPPPLWGHTYLLRLANYFMFHTDIAYDLTGDGLMSCYCRCNLCSPHRSLIFNNALLNETQTIGTFELQGPPKEDGTVPSSLKLTPAVWTSAYLRKFIEEDYHPSKICFFEDQSKKPQKDLTACVITQSNIITQLQEIKKARDEFLVKKGHGIYLDPITGEELNGVQSSTHHNAFKTYKKSDKLQNCSNARTNNHGGARFRCGEQSGQFGRGGDSTITSYSSAASCPQKEE</sequence>
<keyword evidence="2 14" id="KW-0488">Methylation</keyword>
<feature type="compositionally biased region" description="Polar residues" evidence="15">
    <location>
        <begin position="1"/>
        <end position="26"/>
    </location>
</feature>
<dbReference type="GO" id="GO:0039657">
    <property type="term" value="P:symbiont-mediated suppression of host gene expression"/>
    <property type="evidence" value="ECO:0007669"/>
    <property type="project" value="UniProtKB-UniRule"/>
</dbReference>
<name>A0A1B0UHZ9_9ADEN</name>
<comment type="miscellaneous">
    <text evidence="14">All late proteins expressed from the major late promoter are produced by alternative splicing and alternative polyadenylation of the same gene giving rise to non-overlapping ORFs. A leader sequence is present in the N-terminus of all these mRNAs and is recognized by the viral shutoff protein to provide expression although conventional translation via ribosome scanning from the cap has been shut off in the host cell.</text>
</comment>
<dbReference type="GO" id="GO:0019060">
    <property type="term" value="P:intracellular transport of viral protein in host cell"/>
    <property type="evidence" value="ECO:0007669"/>
    <property type="project" value="UniProtKB-UniRule"/>
</dbReference>
<keyword evidence="1 14" id="KW-0813">Transport</keyword>
<keyword evidence="9 14" id="KW-1190">Host gene expression shutoff by virus</keyword>
<feature type="modified residue" description="Phosphotyrosine; by host" evidence="14">
    <location>
        <position position="633"/>
    </location>
</feature>
<evidence type="ECO:0000256" key="5">
    <source>
        <dbReference type="ARBA" id="ARBA00022586"/>
    </source>
</evidence>
<keyword evidence="12 14" id="KW-1262">Eukaryotic host gene expression shutoff by virus</keyword>
<comment type="PTM">
    <text evidence="14">Methylated. Asymmetric dimethylation by host PRMT1 of the Arg/Gly-rich region may regulate shutoff protein binding to hexon and promote the capsid assembly in the nucleus.</text>
</comment>
<keyword evidence="13 14" id="KW-1075">Inhibition of eukaryotic host translation factors by virus</keyword>
<dbReference type="Pfam" id="PF02438">
    <property type="entry name" value="Adeno_100"/>
    <property type="match status" value="1"/>
</dbReference>
<keyword evidence="17" id="KW-1185">Reference proteome</keyword>
<dbReference type="GO" id="GO:0039606">
    <property type="term" value="P:symbiont-mediated suppression of host translation initiation"/>
    <property type="evidence" value="ECO:0007669"/>
    <property type="project" value="UniProtKB-KW"/>
</dbReference>
<gene>
    <name evidence="14" type="primary">L4</name>
</gene>
<comment type="PTM">
    <text evidence="14">Might be cleaved by the viral protease.</text>
</comment>
<dbReference type="HAMAP" id="MF_04060">
    <property type="entry name" value="ADV_SHUT"/>
    <property type="match status" value="1"/>
</dbReference>
<evidence type="ECO:0000256" key="9">
    <source>
        <dbReference type="ARBA" id="ARBA00022995"/>
    </source>
</evidence>
<keyword evidence="4 14" id="KW-0945">Host-virus interaction</keyword>
<keyword evidence="5 14" id="KW-1155">Translational shunt</keyword>
<dbReference type="Proteomes" id="UP000173328">
    <property type="component" value="Segment"/>
</dbReference>
<comment type="induction">
    <text evidence="14">Expressed in the late phase of the viral replicative cycle.</text>
</comment>
<protein>
    <recommendedName>
        <fullName evidence="14">Shutoff protein</fullName>
    </recommendedName>
    <alternativeName>
        <fullName evidence="14">100 kDa protein</fullName>
        <shortName evidence="14">p100K</shortName>
    </alternativeName>
    <alternativeName>
        <fullName evidence="14">100K-chaperone protein</fullName>
    </alternativeName>
    <alternativeName>
        <fullName evidence="14">L4-100K</fullName>
    </alternativeName>
    <alternativeName>
        <fullName evidence="14">Shutoff protein 100K</fullName>
    </alternativeName>
</protein>
<accession>A0A1B0UHZ9</accession>
<evidence type="ECO:0000256" key="14">
    <source>
        <dbReference type="HAMAP-Rule" id="MF_04060"/>
    </source>
</evidence>
<evidence type="ECO:0000256" key="2">
    <source>
        <dbReference type="ARBA" id="ARBA00022481"/>
    </source>
</evidence>
<dbReference type="RefSeq" id="YP_009272887.1">
    <property type="nucleotide sequence ID" value="NC_030860.1"/>
</dbReference>
<keyword evidence="3 14" id="KW-0597">Phosphoprotein</keyword>
<feature type="region of interest" description="Disordered" evidence="15">
    <location>
        <begin position="688"/>
        <end position="710"/>
    </location>
</feature>
<evidence type="ECO:0000256" key="6">
    <source>
        <dbReference type="ARBA" id="ARBA00022809"/>
    </source>
</evidence>
<evidence type="ECO:0000313" key="17">
    <source>
        <dbReference type="Proteomes" id="UP000173328"/>
    </source>
</evidence>
<evidence type="ECO:0000256" key="10">
    <source>
        <dbReference type="ARBA" id="ARBA00023186"/>
    </source>
</evidence>
<evidence type="ECO:0000256" key="1">
    <source>
        <dbReference type="ARBA" id="ARBA00022448"/>
    </source>
</evidence>
<comment type="subunit">
    <text evidence="14">Monomer. Interacts with hexon protein; this interaction allows chaperoning and trimerization of hexon proteins. Interacts (via N-terminus) with host initiation factor EIF4G (via C-terminus). Interacts (via RRM domain) with viral mRNAs that contain the tripartite leader; this interaction allows ribosome shunting and expression of viral late mRNAs.</text>
</comment>
<feature type="region of interest" description="Disordered" evidence="15">
    <location>
        <begin position="1"/>
        <end position="40"/>
    </location>
</feature>
<dbReference type="KEGG" id="vg:28715618"/>
<evidence type="ECO:0000256" key="11">
    <source>
        <dbReference type="ARBA" id="ARBA00023200"/>
    </source>
</evidence>
<dbReference type="GO" id="GO:0030430">
    <property type="term" value="C:host cell cytoplasm"/>
    <property type="evidence" value="ECO:0007669"/>
    <property type="project" value="UniProtKB-SubCell"/>
</dbReference>
<reference evidence="16 17" key="1">
    <citation type="submission" date="2015-08" db="EMBL/GenBank/DDBJ databases">
        <title>Isolation and characterization of novel bat adenoviruses with diverse genome sizes, low GC contents or extremely long E3 ORFs.</title>
        <authorList>
            <person name="Tan B."/>
            <person name="Yang X.-L."/>
            <person name="Ge X.-Y."/>
            <person name="Peng C."/>
            <person name="Zhang Y.-Z."/>
            <person name="Zhang L.-B."/>
            <person name="Shi Z.-L."/>
        </authorList>
    </citation>
    <scope>NUCLEOTIDE SEQUENCE [LARGE SCALE GENOMIC DNA]</scope>
    <source>
        <strain evidence="16">WIV12</strain>
    </source>
</reference>
<evidence type="ECO:0000256" key="3">
    <source>
        <dbReference type="ARBA" id="ARBA00022553"/>
    </source>
</evidence>
<evidence type="ECO:0000256" key="15">
    <source>
        <dbReference type="SAM" id="MobiDB-lite"/>
    </source>
</evidence>
<keyword evidence="7 14" id="KW-0694">RNA-binding</keyword>
<comment type="similarity">
    <text evidence="14">Belongs to the adenoviridae shutoff protein family.</text>
</comment>
<comment type="subcellular location">
    <subcellularLocation>
        <location evidence="14">Host cytoplasm</location>
    </subcellularLocation>
</comment>
<keyword evidence="6 14" id="KW-1193">Eukaryotic host translation shutoff by virus</keyword>
<dbReference type="InterPro" id="IPR003381">
    <property type="entry name" value="L4"/>
</dbReference>
<comment type="PTM">
    <text evidence="14">Phosphorylated. Tyrosine phosphorylation enhances preferential binding to tripartite leader mRNAs and allows ribosome shunting.</text>
</comment>
<evidence type="ECO:0000256" key="7">
    <source>
        <dbReference type="ARBA" id="ARBA00022884"/>
    </source>
</evidence>
<dbReference type="EMBL" id="KT698856">
    <property type="protein sequence ID" value="AMB43160.1"/>
    <property type="molecule type" value="Genomic_DNA"/>
</dbReference>
<proteinExistence type="evidence at transcript level"/>
<dbReference type="GO" id="GO:0039704">
    <property type="term" value="P:viral translational shunt"/>
    <property type="evidence" value="ECO:0007669"/>
    <property type="project" value="UniProtKB-UniRule"/>
</dbReference>
<organism evidence="16 17">
    <name type="scientific">Bat mastadenovirus WIV12</name>
    <dbReference type="NCBI Taxonomy" id="1788434"/>
    <lineage>
        <taxon>Viruses</taxon>
        <taxon>Varidnaviria</taxon>
        <taxon>Bamfordvirae</taxon>
        <taxon>Preplasmiviricota</taxon>
        <taxon>Polisuviricotina</taxon>
        <taxon>Pharingeaviricetes</taxon>
        <taxon>Rowavirales</taxon>
        <taxon>Adenoviridae</taxon>
        <taxon>Mastadenovirus</taxon>
        <taxon>Mastadenovirus miniopteridae</taxon>
        <taxon>Bat mastadenovirus D</taxon>
    </lineage>
</organism>
<dbReference type="GO" id="GO:0043657">
    <property type="term" value="C:host cell"/>
    <property type="evidence" value="ECO:0007669"/>
    <property type="project" value="GOC"/>
</dbReference>
<feature type="modified residue" description="Phosphotyrosine; by host" evidence="14">
    <location>
        <position position="316"/>
    </location>
</feature>
<keyword evidence="11 14" id="KW-1035">Host cytoplasm</keyword>
<keyword evidence="8 14" id="KW-0426">Late protein</keyword>
<comment type="function">
    <text evidence="14">Protein that inhibits host translation while promoting late viral translation by ribosome shunting. Blocks host cap-dependent translation by binding to eIF4G, displacing MKNK1 from cap initiation complexes and preventing EIF4E phosphorylation. Binds to the tripartite leader sequence of viral late mRNAs and recruits host eIF4G, PABPC1/poly-A binding protein and 40S ribosomes subunits on viral mRNAs, allowing ribosome shunting and efficient translation of late viral mRNAs even though conventional translation via ribosome scanning from the cap has been shut off in the host cell. During assembly, acts as a chaperone protein that helps hexon proteins assembly into trimers.</text>
</comment>
<evidence type="ECO:0000313" key="16">
    <source>
        <dbReference type="EMBL" id="AMB43160.1"/>
    </source>
</evidence>
<feature type="compositionally biased region" description="Polar residues" evidence="15">
    <location>
        <begin position="694"/>
        <end position="704"/>
    </location>
</feature>
<comment type="caution">
    <text evidence="14">Lacks conserved residue(s) required for the propagation of feature annotation.</text>
</comment>
<dbReference type="GO" id="GO:0003723">
    <property type="term" value="F:RNA binding"/>
    <property type="evidence" value="ECO:0007669"/>
    <property type="project" value="UniProtKB-UniRule"/>
</dbReference>
<evidence type="ECO:0000256" key="8">
    <source>
        <dbReference type="ARBA" id="ARBA00022921"/>
    </source>
</evidence>
<dbReference type="OrthoDB" id="2556at10239"/>